<name>A0A923MIE1_9FIRM</name>
<comment type="caution">
    <text evidence="1">The sequence shown here is derived from an EMBL/GenBank/DDBJ whole genome shotgun (WGS) entry which is preliminary data.</text>
</comment>
<reference evidence="1" key="1">
    <citation type="submission" date="2020-08" db="EMBL/GenBank/DDBJ databases">
        <title>Genome public.</title>
        <authorList>
            <person name="Liu C."/>
            <person name="Sun Q."/>
        </authorList>
    </citation>
    <scope>NUCLEOTIDE SEQUENCE</scope>
    <source>
        <strain evidence="1">BX15</strain>
    </source>
</reference>
<keyword evidence="2" id="KW-1185">Reference proteome</keyword>
<dbReference type="Gene3D" id="3.30.700.10">
    <property type="entry name" value="Glycoprotein, Type 4 Pilin"/>
    <property type="match status" value="1"/>
</dbReference>
<dbReference type="InterPro" id="IPR012902">
    <property type="entry name" value="N_methyl_site"/>
</dbReference>
<evidence type="ECO:0000313" key="2">
    <source>
        <dbReference type="Proteomes" id="UP000620327"/>
    </source>
</evidence>
<sequence>MKNKATRNNMRGFSLMEMLVTVLILVILFALAMIPISKIQKNLRQTELDSRAEMIFSAVQNRMTRLQAVGQDSYYQPTGMVGAAELMNMIPKDAEKDKYKKTTLAYVTSADKNNKDSAASWIYPETEAEADLWNGNWVVEFDPSSGSVYAVFFSREDMKYTPDGFNDLRYRDKRLENGAKVGYYGGDSVGAAATESLDLTVDVINKDQLLVVASCKVSARNNLQFYAVIKDESDNTVQEFEIKTDTNTGDTVKTEKGIRTATLVLDNLSAGKNLRFGQQDRFKDAKTSKHLIPGENLTVTIRVKDANNNQIQGTSKTVTTNSLFAEVRDDASGFGGTGRTAVIKYGRHLQNLEENSGLNRGTDSKTPAITAAMQERDIQFKSDENDSWGVLYPTQNFVPLVNPKINSYHSEIGSYCPVIYDLTVDTTDTTGDAGLFETFAGELKNIRLADAQIKGSGNVGGLVGKLNGTTTIDGCQVYLKNVKDKNIPGDEIFTKHTRIDGKVAGGLVGSTEEKPLTIQNSLAATVIRGKTAAGGLVGIGHGGISLDHSYADCYLYSDPDTTETDAGYASGLIGWRVVATATLKITDCYAAGFLVGKTTAGLVACDLTGNELENVYSACATLTGESLTYGTAANTSGGGSGTSPKNVYYLGGSAKPTIGEEKYYHELNAADAEKLFASDSSNNAFTRKNSDTYAYNLMKGLGLTLYSYPKLKNLPHYGDWKAEFENGALVYYEWYGGDDYGFFGANVEALSATETVKGDGYGVVYEKNLPADKVTVTVNDQPYELNSATAITITVTDKDGTKKTYCLLPLPADLVQEVDGVPQVDGQPNFYTKLTVGSAAGKAYYYNPHFAKTALTAEAGKPEFVSIRTARQLNNLSAYYDKYADEKVLPKNAAFQQERDIDYSTYVWTKYGKGGKPVTEQAPIGQTEATPFKHRYDGGSHIITGVSFASGKDGLAVGLFGFTEGTLENIVVTTEEPLEKAPTSKLGGNVQWKTVYTGVLAGKNSGTIKNCAVSGYRLSGSAYSGSTYYLGGLVGCNEGLIQACSADIPSITGTSTYARSYCAGGLVGMNDGSGYIRQSYALGSIELTEIRGSAMISGFVGDNQGTIRNSYCATALSAVTGAEVNGFTSDHGSVSDCYYLSGGTYTFAGTVRLYDYEPGASGAEKKTHEEMKELKLSGFSKVAETKNHPNTEGTETAYPYPSSVTATDKKHVHYGDWPTSADMGTIGMVYWEKEEGGANSGYHFSYIGFDAKGVRKEGSSLCTAHDDGGKITDFGYGYYCKDKTSGKLTPSGNFVLGAENAEAKKELAKQVSGYNFTCYRTDGKDGLRLLAETDIISGKFTLAANGTWTLKQGTQTYEYAVCPFFGDSYCPVEDVGNNEQNLGKTTTTTTKKPYQIRSVKQLQFINWSCEVTSEYNYRTRKYSFRFNTGTDRPVTSETYPQFPYLQYKTMDSKQSRASAENARPQRSWTQTHDVNGVDMENPTNGEKNTPFHPIAGAIGVNENNYSVTLYAWFGGKYDGGNYYIKNIAINSNCYNVGVFGTTAGATIENIVLYSDNGGIIQRSSIVTDNQCAYALGGLAGIAYEYADERETSEAVIQNCAIAGYKIQDNSQNKLGLGEAVVGGLIGVSSLELDRCSAVVDIQINCTHLDKDSKLVAPKWGNFVRVGGLVGGVRGKVSNCYTGGKIEVSENTLKERVVSKKLTDLVGLKGTPAKVVQGDNSWDKNPATFVYLGGIGGSGFSSTFKNFGESQDGNPNFENCYTYMTFPAMRGTITAISLIGSVADRYGQADSMTITNCYYLDSSAKIDFTQLPKFYASGKRSLTDLLGEDSDLAKTNRDNMLKGKLDYLGQYTWDSAKTNIYHINGLTPLTYEQMSNQIGKDKFIQTQNESPAAYYKTFLDALNRNGGKAFGWVTNEESGSSIHGKYSFPGSDAALQGQDYPFPTVLRGTDSTGAKEVNLHYGAWPKVGMLWSEGIVSLDLIADYVPSSGATKELKLNLFNVPEGTGAEPPTFTYSPEGVVKAKAVPITVEPNKGDFAVTLTGVGTGATEVIAKYGSYIARLMVTVTADLKVDLEKDSVELNPEGTEIIQLKAVDKKGKLCTAVWKVTSDNQEVATVTEQPADGKITVTGVATGETELRITATCTVGGKNYTATAILPVTVKGTSGGG</sequence>
<dbReference type="NCBIfam" id="TIGR02532">
    <property type="entry name" value="IV_pilin_GFxxxE"/>
    <property type="match status" value="1"/>
</dbReference>
<dbReference type="Proteomes" id="UP000620327">
    <property type="component" value="Unassembled WGS sequence"/>
</dbReference>
<proteinExistence type="predicted"/>
<dbReference type="Gene3D" id="2.160.20.110">
    <property type="match status" value="3"/>
</dbReference>
<gene>
    <name evidence="1" type="ORF">H8Z83_13085</name>
</gene>
<organism evidence="1 2">
    <name type="scientific">Dysosmobacter segnis</name>
    <dbReference type="NCBI Taxonomy" id="2763042"/>
    <lineage>
        <taxon>Bacteria</taxon>
        <taxon>Bacillati</taxon>
        <taxon>Bacillota</taxon>
        <taxon>Clostridia</taxon>
        <taxon>Eubacteriales</taxon>
        <taxon>Oscillospiraceae</taxon>
        <taxon>Dysosmobacter</taxon>
    </lineage>
</organism>
<dbReference type="Gene3D" id="2.60.40.1080">
    <property type="match status" value="1"/>
</dbReference>
<dbReference type="RefSeq" id="WP_187015456.1">
    <property type="nucleotide sequence ID" value="NZ_JACOQI010000014.1"/>
</dbReference>
<dbReference type="SUPFAM" id="SSF54523">
    <property type="entry name" value="Pili subunits"/>
    <property type="match status" value="1"/>
</dbReference>
<accession>A0A923MIE1</accession>
<dbReference type="EMBL" id="JACOQI010000014">
    <property type="protein sequence ID" value="MBC5771240.1"/>
    <property type="molecule type" value="Genomic_DNA"/>
</dbReference>
<dbReference type="InterPro" id="IPR045584">
    <property type="entry name" value="Pilin-like"/>
</dbReference>
<protein>
    <submittedName>
        <fullName evidence="1">Type II secretion system protein</fullName>
    </submittedName>
</protein>
<evidence type="ECO:0000313" key="1">
    <source>
        <dbReference type="EMBL" id="MBC5771240.1"/>
    </source>
</evidence>